<evidence type="ECO:0000313" key="2">
    <source>
        <dbReference type="EMBL" id="KZE31691.1"/>
    </source>
</evidence>
<evidence type="ECO:0000256" key="1">
    <source>
        <dbReference type="SAM" id="Phobius"/>
    </source>
</evidence>
<comment type="caution">
    <text evidence="2">The sequence shown here is derived from an EMBL/GenBank/DDBJ whole genome shotgun (WGS) entry which is preliminary data.</text>
</comment>
<proteinExistence type="predicted"/>
<feature type="transmembrane region" description="Helical" evidence="1">
    <location>
        <begin position="84"/>
        <end position="112"/>
    </location>
</feature>
<accession>A0A163CES7</accession>
<keyword evidence="1" id="KW-0812">Transmembrane</keyword>
<dbReference type="AlphaFoldDB" id="A0A163CES7"/>
<reference evidence="3" key="1">
    <citation type="submission" date="2016-01" db="EMBL/GenBank/DDBJ databases">
        <title>Draft genome of Chromobacterium sp. F49.</title>
        <authorList>
            <person name="Hong K.W."/>
        </authorList>
    </citation>
    <scope>NUCLEOTIDE SEQUENCE [LARGE SCALE GENOMIC DNA]</scope>
    <source>
        <strain evidence="3">CN10</strain>
    </source>
</reference>
<dbReference type="PANTHER" id="PTHR39165:SF1">
    <property type="entry name" value="DUF456 DOMAIN-CONTAINING PROTEIN"/>
    <property type="match status" value="1"/>
</dbReference>
<evidence type="ECO:0000313" key="3">
    <source>
        <dbReference type="Proteomes" id="UP000076625"/>
    </source>
</evidence>
<keyword evidence="1" id="KW-1133">Transmembrane helix</keyword>
<evidence type="ECO:0008006" key="4">
    <source>
        <dbReference type="Google" id="ProtNLM"/>
    </source>
</evidence>
<sequence length="159" mass="15719">MDIALYALSAVLVLLGLAGTVFPALPGLPLMLAGFALAGWVGDFQLIGATALVVLGVLTAVGLAVDFVAGLLGAKMSGASRKALWGALIGSVVGVFFGLAGLILGPLVGAGVGEFLARRDLYQAGRVGIGTFAGFIVGTVAKIGCAFAMLAVFAGALLL</sequence>
<dbReference type="Pfam" id="PF04306">
    <property type="entry name" value="DUF456"/>
    <property type="match status" value="1"/>
</dbReference>
<dbReference type="EMBL" id="LQQU01000023">
    <property type="protein sequence ID" value="KZE31691.1"/>
    <property type="molecule type" value="Genomic_DNA"/>
</dbReference>
<organism evidence="2 3">
    <name type="scientific">Crenobacter luteus</name>
    <dbReference type="NCBI Taxonomy" id="1452487"/>
    <lineage>
        <taxon>Bacteria</taxon>
        <taxon>Pseudomonadati</taxon>
        <taxon>Pseudomonadota</taxon>
        <taxon>Betaproteobacteria</taxon>
        <taxon>Neisseriales</taxon>
        <taxon>Neisseriaceae</taxon>
        <taxon>Crenobacter</taxon>
    </lineage>
</organism>
<protein>
    <recommendedName>
        <fullName evidence="4">DUF456 domain-containing protein</fullName>
    </recommendedName>
</protein>
<gene>
    <name evidence="2" type="ORF">AVW16_00465</name>
</gene>
<dbReference type="OrthoDB" id="9134540at2"/>
<dbReference type="Proteomes" id="UP000076625">
    <property type="component" value="Unassembled WGS sequence"/>
</dbReference>
<dbReference type="RefSeq" id="WP_066612425.1">
    <property type="nucleotide sequence ID" value="NZ_LQQU01000023.1"/>
</dbReference>
<keyword evidence="1" id="KW-0472">Membrane</keyword>
<keyword evidence="3" id="KW-1185">Reference proteome</keyword>
<dbReference type="PANTHER" id="PTHR39165">
    <property type="entry name" value="IG HYPOTHETICAL 17883"/>
    <property type="match status" value="1"/>
</dbReference>
<feature type="transmembrane region" description="Helical" evidence="1">
    <location>
        <begin position="47"/>
        <end position="72"/>
    </location>
</feature>
<name>A0A163CES7_9NEIS</name>
<feature type="transmembrane region" description="Helical" evidence="1">
    <location>
        <begin position="132"/>
        <end position="158"/>
    </location>
</feature>
<dbReference type="InterPro" id="IPR007403">
    <property type="entry name" value="DUF456"/>
</dbReference>